<sequence length="242" mass="27393">MLTKSIRLLRQFRFCSAMEEITKKQAEWSAIARQKTQSQQEFLEQTLSQDQKQRVRAIADACCELDLFELQCLMSQLNENHYKAQGIGIFEIDSNWPVIKQNEVPTWPPKEKEQIEAYMKNLFGENIPDFKAIFGGVGSMGNQAQGQAAVQKDAPKQEEKKSEAAPKVEAEKKNYDVELSAIDAAQKIKIIKEVRQLLNLGLKEAKDLVEKLPANLGKQLPKEKANELKEKLTATGCTINLK</sequence>
<comment type="similarity">
    <text evidence="1">Belongs to the bacterial ribosomal protein bL12 family.</text>
</comment>
<dbReference type="InterPro" id="IPR000206">
    <property type="entry name" value="Ribosomal_bL12"/>
</dbReference>
<feature type="compositionally biased region" description="Basic and acidic residues" evidence="4">
    <location>
        <begin position="153"/>
        <end position="167"/>
    </location>
</feature>
<evidence type="ECO:0000256" key="3">
    <source>
        <dbReference type="ARBA" id="ARBA00023274"/>
    </source>
</evidence>
<dbReference type="PANTHER" id="PTHR45987:SF4">
    <property type="entry name" value="LARGE RIBOSOMAL SUBUNIT PROTEIN BL12M"/>
    <property type="match status" value="1"/>
</dbReference>
<dbReference type="GO" id="GO:0003729">
    <property type="term" value="F:mRNA binding"/>
    <property type="evidence" value="ECO:0007669"/>
    <property type="project" value="TreeGrafter"/>
</dbReference>
<keyword evidence="3" id="KW-0687">Ribonucleoprotein</keyword>
<evidence type="ECO:0000256" key="2">
    <source>
        <dbReference type="ARBA" id="ARBA00022980"/>
    </source>
</evidence>
<comment type="caution">
    <text evidence="6">The sequence shown here is derived from an EMBL/GenBank/DDBJ whole genome shotgun (WGS) entry which is preliminary data.</text>
</comment>
<protein>
    <recommendedName>
        <fullName evidence="5">Large ribosomal subunit protein bL12 C-terminal domain-containing protein</fullName>
    </recommendedName>
</protein>
<dbReference type="Pfam" id="PF00542">
    <property type="entry name" value="Ribosomal_L12"/>
    <property type="match status" value="1"/>
</dbReference>
<evidence type="ECO:0000256" key="4">
    <source>
        <dbReference type="SAM" id="MobiDB-lite"/>
    </source>
</evidence>
<evidence type="ECO:0000259" key="5">
    <source>
        <dbReference type="Pfam" id="PF00542"/>
    </source>
</evidence>
<proteinExistence type="inferred from homology"/>
<feature type="region of interest" description="Disordered" evidence="4">
    <location>
        <begin position="144"/>
        <end position="167"/>
    </location>
</feature>
<dbReference type="CDD" id="cd00387">
    <property type="entry name" value="Ribosomal_L7_L12"/>
    <property type="match status" value="1"/>
</dbReference>
<evidence type="ECO:0000256" key="1">
    <source>
        <dbReference type="ARBA" id="ARBA00007197"/>
    </source>
</evidence>
<evidence type="ECO:0000313" key="6">
    <source>
        <dbReference type="EMBL" id="CAD8122233.1"/>
    </source>
</evidence>
<gene>
    <name evidence="6" type="ORF">PSON_ATCC_30995.1.T1370054</name>
    <name evidence="7" type="ORF">PSON_ATCC_30995.1.T1370055</name>
</gene>
<dbReference type="EMBL" id="CAJJDN010000137">
    <property type="protein sequence ID" value="CAD8122233.1"/>
    <property type="molecule type" value="Genomic_DNA"/>
</dbReference>
<evidence type="ECO:0000313" key="8">
    <source>
        <dbReference type="Proteomes" id="UP000692954"/>
    </source>
</evidence>
<dbReference type="GO" id="GO:0003735">
    <property type="term" value="F:structural constituent of ribosome"/>
    <property type="evidence" value="ECO:0007669"/>
    <property type="project" value="InterPro"/>
</dbReference>
<feature type="domain" description="Large ribosomal subunit protein bL12 C-terminal" evidence="5">
    <location>
        <begin position="175"/>
        <end position="242"/>
    </location>
</feature>
<accession>A0A8S1R4C8</accession>
<dbReference type="InterPro" id="IPR013823">
    <property type="entry name" value="Ribosomal_bL12_C"/>
</dbReference>
<name>A0A8S1R4C8_9CILI</name>
<dbReference type="FunFam" id="3.30.1390.10:FF:000001">
    <property type="entry name" value="50S ribosomal protein L7/L12"/>
    <property type="match status" value="1"/>
</dbReference>
<evidence type="ECO:0000313" key="7">
    <source>
        <dbReference type="EMBL" id="CAD8122234.1"/>
    </source>
</evidence>
<dbReference type="GO" id="GO:0005840">
    <property type="term" value="C:ribosome"/>
    <property type="evidence" value="ECO:0007669"/>
    <property type="project" value="UniProtKB-KW"/>
</dbReference>
<dbReference type="EMBL" id="CAJJDN010000137">
    <property type="protein sequence ID" value="CAD8122234.1"/>
    <property type="molecule type" value="Genomic_DNA"/>
</dbReference>
<dbReference type="PANTHER" id="PTHR45987">
    <property type="entry name" value="39S RIBOSOMAL PROTEIN L12"/>
    <property type="match status" value="1"/>
</dbReference>
<dbReference type="OrthoDB" id="250175at2759"/>
<dbReference type="GO" id="GO:0006412">
    <property type="term" value="P:translation"/>
    <property type="evidence" value="ECO:0007669"/>
    <property type="project" value="InterPro"/>
</dbReference>
<keyword evidence="2" id="KW-0689">Ribosomal protein</keyword>
<keyword evidence="8" id="KW-1185">Reference proteome</keyword>
<reference evidence="6" key="1">
    <citation type="submission" date="2021-01" db="EMBL/GenBank/DDBJ databases">
        <authorList>
            <consortium name="Genoscope - CEA"/>
            <person name="William W."/>
        </authorList>
    </citation>
    <scope>NUCLEOTIDE SEQUENCE</scope>
</reference>
<dbReference type="AlphaFoldDB" id="A0A8S1R4C8"/>
<dbReference type="GO" id="GO:1990904">
    <property type="term" value="C:ribonucleoprotein complex"/>
    <property type="evidence" value="ECO:0007669"/>
    <property type="project" value="UniProtKB-KW"/>
</dbReference>
<dbReference type="Proteomes" id="UP000692954">
    <property type="component" value="Unassembled WGS sequence"/>
</dbReference>
<organism evidence="6 8">
    <name type="scientific">Paramecium sonneborni</name>
    <dbReference type="NCBI Taxonomy" id="65129"/>
    <lineage>
        <taxon>Eukaryota</taxon>
        <taxon>Sar</taxon>
        <taxon>Alveolata</taxon>
        <taxon>Ciliophora</taxon>
        <taxon>Intramacronucleata</taxon>
        <taxon>Oligohymenophorea</taxon>
        <taxon>Peniculida</taxon>
        <taxon>Parameciidae</taxon>
        <taxon>Paramecium</taxon>
    </lineage>
</organism>